<dbReference type="HOGENOM" id="CLU_087829_3_0_7"/>
<dbReference type="InterPro" id="IPR027417">
    <property type="entry name" value="P-loop_NTPase"/>
</dbReference>
<evidence type="ECO:0000256" key="9">
    <source>
        <dbReference type="ARBA" id="ARBA00022842"/>
    </source>
</evidence>
<dbReference type="GO" id="GO:0005524">
    <property type="term" value="F:ATP binding"/>
    <property type="evidence" value="ECO:0007669"/>
    <property type="project" value="UniProtKB-KW"/>
</dbReference>
<dbReference type="RefSeq" id="WP_040201031.1">
    <property type="nucleotide sequence ID" value="NZ_CP010311.1"/>
</dbReference>
<evidence type="ECO:0000256" key="10">
    <source>
        <dbReference type="ARBA" id="ARBA00032441"/>
    </source>
</evidence>
<dbReference type="InterPro" id="IPR003442">
    <property type="entry name" value="T6A_TsaE"/>
</dbReference>
<evidence type="ECO:0000256" key="8">
    <source>
        <dbReference type="ARBA" id="ARBA00022840"/>
    </source>
</evidence>
<dbReference type="Gene3D" id="3.40.50.300">
    <property type="entry name" value="P-loop containing nucleotide triphosphate hydrolases"/>
    <property type="match status" value="1"/>
</dbReference>
<keyword evidence="7" id="KW-0547">Nucleotide-binding</keyword>
<dbReference type="OrthoDB" id="9799110at2"/>
<gene>
    <name evidence="11" type="ORF">GSUB_12355</name>
</gene>
<proteinExistence type="inferred from homology"/>
<organism evidence="11 12">
    <name type="scientific">Geoalkalibacter subterraneus</name>
    <dbReference type="NCBI Taxonomy" id="483547"/>
    <lineage>
        <taxon>Bacteria</taxon>
        <taxon>Pseudomonadati</taxon>
        <taxon>Thermodesulfobacteriota</taxon>
        <taxon>Desulfuromonadia</taxon>
        <taxon>Desulfuromonadales</taxon>
        <taxon>Geoalkalibacteraceae</taxon>
        <taxon>Geoalkalibacter</taxon>
    </lineage>
</organism>
<dbReference type="AlphaFoldDB" id="A0A0B5FRC1"/>
<dbReference type="PANTHER" id="PTHR33540:SF2">
    <property type="entry name" value="TRNA THREONYLCARBAMOYLADENOSINE BIOSYNTHESIS PROTEIN TSAE"/>
    <property type="match status" value="1"/>
</dbReference>
<sequence length="164" mass="18488">MTRDVLTIETQSAEETVRLGMLLGGLIEKPLLIRLAGDLGAGKTCFTQGVARGLDIPDDEPVTSPSYTLMNQYSGRLPLYHFDLYRLTSADDLEDLGFSDYLDADGVTVVEWGDRFEENRSAGLFITLIRLDEFRRRLIIEAHTAPERHLLEALDARWRKETAS</sequence>
<dbReference type="SUPFAM" id="SSF52540">
    <property type="entry name" value="P-loop containing nucleoside triphosphate hydrolases"/>
    <property type="match status" value="1"/>
</dbReference>
<reference evidence="11 12" key="1">
    <citation type="journal article" date="2015" name="Genome Announc.">
        <title>Genomes of Geoalkalibacter ferrihydriticus Z-0531T and Geoalkalibacter subterraneus Red1T, Two Haloalkaliphilic Metal-Reducing Deltaproteobacteria.</title>
        <authorList>
            <person name="Badalamenti J.P."/>
            <person name="Krajmalnik-Brown R."/>
            <person name="Torres C.I."/>
            <person name="Bond D.R."/>
        </authorList>
    </citation>
    <scope>NUCLEOTIDE SEQUENCE [LARGE SCALE GENOMIC DNA]</scope>
    <source>
        <strain evidence="11 12">Red1</strain>
    </source>
</reference>
<evidence type="ECO:0000256" key="1">
    <source>
        <dbReference type="ARBA" id="ARBA00004496"/>
    </source>
</evidence>
<dbReference type="EMBL" id="CP010311">
    <property type="protein sequence ID" value="AJF07189.1"/>
    <property type="molecule type" value="Genomic_DNA"/>
</dbReference>
<name>A0A0B5FRC1_9BACT</name>
<evidence type="ECO:0000256" key="2">
    <source>
        <dbReference type="ARBA" id="ARBA00007599"/>
    </source>
</evidence>
<evidence type="ECO:0000256" key="5">
    <source>
        <dbReference type="ARBA" id="ARBA00022694"/>
    </source>
</evidence>
<dbReference type="Proteomes" id="UP000035036">
    <property type="component" value="Chromosome"/>
</dbReference>
<keyword evidence="6" id="KW-0479">Metal-binding</keyword>
<dbReference type="GO" id="GO:0002949">
    <property type="term" value="P:tRNA threonylcarbamoyladenosine modification"/>
    <property type="evidence" value="ECO:0007669"/>
    <property type="project" value="InterPro"/>
</dbReference>
<evidence type="ECO:0000256" key="4">
    <source>
        <dbReference type="ARBA" id="ARBA00022490"/>
    </source>
</evidence>
<keyword evidence="9" id="KW-0460">Magnesium</keyword>
<keyword evidence="12" id="KW-1185">Reference proteome</keyword>
<evidence type="ECO:0000313" key="12">
    <source>
        <dbReference type="Proteomes" id="UP000035036"/>
    </source>
</evidence>
<keyword evidence="5" id="KW-0819">tRNA processing</keyword>
<evidence type="ECO:0000256" key="3">
    <source>
        <dbReference type="ARBA" id="ARBA00019010"/>
    </source>
</evidence>
<dbReference type="PANTHER" id="PTHR33540">
    <property type="entry name" value="TRNA THREONYLCARBAMOYLADENOSINE BIOSYNTHESIS PROTEIN TSAE"/>
    <property type="match status" value="1"/>
</dbReference>
<evidence type="ECO:0000256" key="6">
    <source>
        <dbReference type="ARBA" id="ARBA00022723"/>
    </source>
</evidence>
<keyword evidence="8" id="KW-0067">ATP-binding</keyword>
<accession>A0A0B5FRC1</accession>
<protein>
    <recommendedName>
        <fullName evidence="3">tRNA threonylcarbamoyladenosine biosynthesis protein TsaE</fullName>
    </recommendedName>
    <alternativeName>
        <fullName evidence="10">t(6)A37 threonylcarbamoyladenosine biosynthesis protein TsaE</fullName>
    </alternativeName>
</protein>
<dbReference type="Pfam" id="PF02367">
    <property type="entry name" value="TsaE"/>
    <property type="match status" value="1"/>
</dbReference>
<dbReference type="NCBIfam" id="TIGR00150">
    <property type="entry name" value="T6A_YjeE"/>
    <property type="match status" value="1"/>
</dbReference>
<dbReference type="STRING" id="483547.GSUB_12355"/>
<dbReference type="GO" id="GO:0046872">
    <property type="term" value="F:metal ion binding"/>
    <property type="evidence" value="ECO:0007669"/>
    <property type="project" value="UniProtKB-KW"/>
</dbReference>
<keyword evidence="4" id="KW-0963">Cytoplasm</keyword>
<comment type="similarity">
    <text evidence="2">Belongs to the TsaE family.</text>
</comment>
<comment type="subcellular location">
    <subcellularLocation>
        <location evidence="1">Cytoplasm</location>
    </subcellularLocation>
</comment>
<dbReference type="GO" id="GO:0005737">
    <property type="term" value="C:cytoplasm"/>
    <property type="evidence" value="ECO:0007669"/>
    <property type="project" value="UniProtKB-SubCell"/>
</dbReference>
<dbReference type="KEGG" id="gsb:GSUB_12355"/>
<evidence type="ECO:0000313" key="11">
    <source>
        <dbReference type="EMBL" id="AJF07189.1"/>
    </source>
</evidence>
<evidence type="ECO:0000256" key="7">
    <source>
        <dbReference type="ARBA" id="ARBA00022741"/>
    </source>
</evidence>